<evidence type="ECO:0000256" key="3">
    <source>
        <dbReference type="ARBA" id="ARBA00023052"/>
    </source>
</evidence>
<dbReference type="EMBL" id="JACFYF010000006">
    <property type="protein sequence ID" value="MBA5763032.1"/>
    <property type="molecule type" value="Genomic_DNA"/>
</dbReference>
<organism evidence="5 6">
    <name type="scientific">Vibrio marinisediminis</name>
    <dbReference type="NCBI Taxonomy" id="2758441"/>
    <lineage>
        <taxon>Bacteria</taxon>
        <taxon>Pseudomonadati</taxon>
        <taxon>Pseudomonadota</taxon>
        <taxon>Gammaproteobacteria</taxon>
        <taxon>Vibrionales</taxon>
        <taxon>Vibrionaceae</taxon>
        <taxon>Vibrio</taxon>
    </lineage>
</organism>
<evidence type="ECO:0000313" key="6">
    <source>
        <dbReference type="Proteomes" id="UP000571701"/>
    </source>
</evidence>
<dbReference type="PANTHER" id="PTHR43825">
    <property type="entry name" value="PYRUVATE DEHYDROGENASE E1 COMPONENT"/>
    <property type="match status" value="1"/>
</dbReference>
<evidence type="ECO:0000256" key="1">
    <source>
        <dbReference type="ARBA" id="ARBA00001964"/>
    </source>
</evidence>
<evidence type="ECO:0000259" key="4">
    <source>
        <dbReference type="SMART" id="SM00861"/>
    </source>
</evidence>
<dbReference type="InterPro" id="IPR005475">
    <property type="entry name" value="Transketolase-like_Pyr-bd"/>
</dbReference>
<dbReference type="InterPro" id="IPR033248">
    <property type="entry name" value="Transketolase_C"/>
</dbReference>
<dbReference type="RefSeq" id="WP_182109047.1">
    <property type="nucleotide sequence ID" value="NZ_JACFYF010000006.1"/>
</dbReference>
<dbReference type="CDD" id="cd07033">
    <property type="entry name" value="TPP_PYR_DXS_TK_like"/>
    <property type="match status" value="1"/>
</dbReference>
<protein>
    <submittedName>
        <fullName evidence="5">Transketolase family protein</fullName>
    </submittedName>
</protein>
<dbReference type="Proteomes" id="UP000571701">
    <property type="component" value="Unassembled WGS sequence"/>
</dbReference>
<dbReference type="SUPFAM" id="SSF52518">
    <property type="entry name" value="Thiamin diphosphate-binding fold (THDP-binding)"/>
    <property type="match status" value="1"/>
</dbReference>
<dbReference type="AlphaFoldDB" id="A0A7W2FRV8"/>
<evidence type="ECO:0000313" key="5">
    <source>
        <dbReference type="EMBL" id="MBA5763032.1"/>
    </source>
</evidence>
<sequence>MSQELRVIHTEMLMELAHEHDEVMVLEADLMGSMSTGKFAEAHPNKFLQCGIAEANMIGVAAGLSAVGKVPFVHSFGCFATRRCYDQVFLAGGYAQQHLNIFGSDAGVTAVANGGTHMPFEDTGLMRLVPNSTVIDVSDEYVLRAAMRYAYHHRGVNYIRSTRKDLPHLYQSEYDIEIGKGNVLKEGATITLVASGICVHDAMQAASIIEEKTVHKVAVIDMHTIKPLDVDLLAEYAEKTGRIITIENHNVTGGLGDAVASVLLSSGVTIKSFCKLGVQEQFGQVGSLDFLKQTYGISAEKIAESCLNILNKH</sequence>
<reference evidence="5 6" key="1">
    <citation type="submission" date="2020-07" db="EMBL/GenBank/DDBJ databases">
        <title>Vibrio marinisediminis sp. nov., isolated from marine sediment.</title>
        <authorList>
            <person name="Ji X."/>
        </authorList>
    </citation>
    <scope>NUCLEOTIDE SEQUENCE [LARGE SCALE GENOMIC DNA]</scope>
    <source>
        <strain evidence="5 6">404</strain>
    </source>
</reference>
<gene>
    <name evidence="5" type="ORF">H2O73_11790</name>
</gene>
<comment type="caution">
    <text evidence="5">The sequence shown here is derived from an EMBL/GenBank/DDBJ whole genome shotgun (WGS) entry which is preliminary data.</text>
</comment>
<comment type="similarity">
    <text evidence="2">Belongs to the transketolase family.</text>
</comment>
<keyword evidence="3" id="KW-0786">Thiamine pyrophosphate</keyword>
<dbReference type="Pfam" id="PF02779">
    <property type="entry name" value="Transket_pyr"/>
    <property type="match status" value="1"/>
</dbReference>
<comment type="cofactor">
    <cofactor evidence="1">
        <name>thiamine diphosphate</name>
        <dbReference type="ChEBI" id="CHEBI:58937"/>
    </cofactor>
</comment>
<dbReference type="SUPFAM" id="SSF52922">
    <property type="entry name" value="TK C-terminal domain-like"/>
    <property type="match status" value="1"/>
</dbReference>
<accession>A0A7W2FRV8</accession>
<name>A0A7W2FRV8_9VIBR</name>
<evidence type="ECO:0000256" key="2">
    <source>
        <dbReference type="ARBA" id="ARBA00007131"/>
    </source>
</evidence>
<feature type="domain" description="Transketolase-like pyrimidine-binding" evidence="4">
    <location>
        <begin position="3"/>
        <end position="168"/>
    </location>
</feature>
<dbReference type="FunFam" id="3.40.50.970:FF:000129">
    <property type="entry name" value="Transketolase"/>
    <property type="match status" value="1"/>
</dbReference>
<dbReference type="InterPro" id="IPR051157">
    <property type="entry name" value="PDH/Transketolase"/>
</dbReference>
<dbReference type="SMART" id="SM00861">
    <property type="entry name" value="Transket_pyr"/>
    <property type="match status" value="1"/>
</dbReference>
<dbReference type="PANTHER" id="PTHR43825:SF1">
    <property type="entry name" value="TRANSKETOLASE-LIKE PYRIMIDINE-BINDING DOMAIN-CONTAINING PROTEIN"/>
    <property type="match status" value="1"/>
</dbReference>
<dbReference type="Gene3D" id="3.40.50.920">
    <property type="match status" value="1"/>
</dbReference>
<dbReference type="InterPro" id="IPR009014">
    <property type="entry name" value="Transketo_C/PFOR_II"/>
</dbReference>
<proteinExistence type="inferred from homology"/>
<dbReference type="Pfam" id="PF02780">
    <property type="entry name" value="Transketolase_C"/>
    <property type="match status" value="1"/>
</dbReference>
<dbReference type="InterPro" id="IPR029061">
    <property type="entry name" value="THDP-binding"/>
</dbReference>
<keyword evidence="6" id="KW-1185">Reference proteome</keyword>
<dbReference type="Gene3D" id="3.40.50.970">
    <property type="match status" value="1"/>
</dbReference>